<accession>A0ABP7UE59</accession>
<dbReference type="SUPFAM" id="SSF52540">
    <property type="entry name" value="P-loop containing nucleoside triphosphate hydrolases"/>
    <property type="match status" value="1"/>
</dbReference>
<name>A0ABP7UE59_9FLAO</name>
<dbReference type="PANTHER" id="PTHR34383:SF3">
    <property type="entry name" value="POLYPHOSPHATE:AMP PHOSPHOTRANSFERASE"/>
    <property type="match status" value="1"/>
</dbReference>
<dbReference type="InterPro" id="IPR027417">
    <property type="entry name" value="P-loop_NTPase"/>
</dbReference>
<evidence type="ECO:0000313" key="6">
    <source>
        <dbReference type="Proteomes" id="UP001500426"/>
    </source>
</evidence>
<protein>
    <submittedName>
        <fullName evidence="5">Polyphosphate kinase</fullName>
    </submittedName>
</protein>
<dbReference type="EMBL" id="BAABCS010000003">
    <property type="protein sequence ID" value="GAA4041262.1"/>
    <property type="molecule type" value="Genomic_DNA"/>
</dbReference>
<comment type="caution">
    <text evidence="5">The sequence shown here is derived from an EMBL/GenBank/DDBJ whole genome shotgun (WGS) entry which is preliminary data.</text>
</comment>
<dbReference type="InterPro" id="IPR022300">
    <property type="entry name" value="PPK2-rel_1"/>
</dbReference>
<feature type="domain" description="Polyphosphate kinase-2-related" evidence="4">
    <location>
        <begin position="146"/>
        <end position="265"/>
    </location>
</feature>
<keyword evidence="3 5" id="KW-0418">Kinase</keyword>
<evidence type="ECO:0000256" key="3">
    <source>
        <dbReference type="ARBA" id="ARBA00022777"/>
    </source>
</evidence>
<evidence type="ECO:0000259" key="4">
    <source>
        <dbReference type="Pfam" id="PF03976"/>
    </source>
</evidence>
<dbReference type="RefSeq" id="WP_345089443.1">
    <property type="nucleotide sequence ID" value="NZ_BAABCS010000003.1"/>
</dbReference>
<gene>
    <name evidence="5" type="ORF">GCM10022388_02360</name>
</gene>
<feature type="domain" description="Polyphosphate kinase-2-related" evidence="4">
    <location>
        <begin position="29"/>
        <end position="135"/>
    </location>
</feature>
<dbReference type="InterPro" id="IPR016898">
    <property type="entry name" value="Polyphosphate_phosphotransfera"/>
</dbReference>
<dbReference type="Pfam" id="PF03976">
    <property type="entry name" value="PPK2"/>
    <property type="match status" value="2"/>
</dbReference>
<keyword evidence="2" id="KW-0808">Transferase</keyword>
<dbReference type="Gene3D" id="3.40.50.300">
    <property type="entry name" value="P-loop containing nucleotide triphosphate hydrolases"/>
    <property type="match status" value="1"/>
</dbReference>
<evidence type="ECO:0000313" key="5">
    <source>
        <dbReference type="EMBL" id="GAA4041262.1"/>
    </source>
</evidence>
<evidence type="ECO:0000256" key="2">
    <source>
        <dbReference type="ARBA" id="ARBA00022679"/>
    </source>
</evidence>
<evidence type="ECO:0000256" key="1">
    <source>
        <dbReference type="ARBA" id="ARBA00009924"/>
    </source>
</evidence>
<organism evidence="5 6">
    <name type="scientific">Flavobacterium chungnamense</name>
    <dbReference type="NCBI Taxonomy" id="706182"/>
    <lineage>
        <taxon>Bacteria</taxon>
        <taxon>Pseudomonadati</taxon>
        <taxon>Bacteroidota</taxon>
        <taxon>Flavobacteriia</taxon>
        <taxon>Flavobacteriales</taxon>
        <taxon>Flavobacteriaceae</taxon>
        <taxon>Flavobacterium</taxon>
    </lineage>
</organism>
<dbReference type="NCBIfam" id="TIGR03709">
    <property type="entry name" value="PPK2_rel_1"/>
    <property type="match status" value="1"/>
</dbReference>
<sequence length="290" mass="34475">MKSINVEDFKVVRNINLSKIPTKLDIGTDKEQEEEALDKVQMKLSKKQDAMYAHNRHAFLICLQGMDTSGKDSLIREVFKEFNPRGVVVHSFKTPNSTELEHDYLWRHYLALPEKGKFAVFNRTHYENVLVTRVHPEYILFENLPGIEKVEDIKPQFWENRFEQINNFEKHISQNGTKILKFYFHMSKEEQRLRLLKRLETPEDNWKFSTGDLKERERWDDYMNYYEEAINKTATENAPWYVVPADDKGVARYIVAKTIWEEIEKLTDITEPELDPKVAANIEVYRQQLK</sequence>
<proteinExistence type="inferred from homology"/>
<dbReference type="PANTHER" id="PTHR34383">
    <property type="entry name" value="POLYPHOSPHATE:AMP PHOSPHOTRANSFERASE-RELATED"/>
    <property type="match status" value="1"/>
</dbReference>
<dbReference type="Proteomes" id="UP001500426">
    <property type="component" value="Unassembled WGS sequence"/>
</dbReference>
<dbReference type="InterPro" id="IPR022488">
    <property type="entry name" value="PPK2-related"/>
</dbReference>
<dbReference type="PIRSF" id="PIRSF028756">
    <property type="entry name" value="PPK2_prd"/>
    <property type="match status" value="1"/>
</dbReference>
<dbReference type="GO" id="GO:0016301">
    <property type="term" value="F:kinase activity"/>
    <property type="evidence" value="ECO:0007669"/>
    <property type="project" value="UniProtKB-KW"/>
</dbReference>
<reference evidence="6" key="1">
    <citation type="journal article" date="2019" name="Int. J. Syst. Evol. Microbiol.">
        <title>The Global Catalogue of Microorganisms (GCM) 10K type strain sequencing project: providing services to taxonomists for standard genome sequencing and annotation.</title>
        <authorList>
            <consortium name="The Broad Institute Genomics Platform"/>
            <consortium name="The Broad Institute Genome Sequencing Center for Infectious Disease"/>
            <person name="Wu L."/>
            <person name="Ma J."/>
        </authorList>
    </citation>
    <scope>NUCLEOTIDE SEQUENCE [LARGE SCALE GENOMIC DNA]</scope>
    <source>
        <strain evidence="6">JCM 17068</strain>
    </source>
</reference>
<keyword evidence="6" id="KW-1185">Reference proteome</keyword>
<comment type="similarity">
    <text evidence="1">Belongs to the polyphosphate kinase 2 (PPK2) family. Class I subfamily.</text>
</comment>